<feature type="domain" description="Type IV methyl-directed restriction enzyme EcoKMcrB subunit DNA-binding" evidence="2">
    <location>
        <begin position="285"/>
        <end position="456"/>
    </location>
</feature>
<dbReference type="Gene3D" id="3.40.50.300">
    <property type="entry name" value="P-loop containing nucleotide triphosphate hydrolases"/>
    <property type="match status" value="1"/>
</dbReference>
<reference evidence="3" key="1">
    <citation type="submission" date="2024-07" db="EMBL/GenBank/DDBJ databases">
        <title>Identification and characteristics of an arsenic-resistant bacterial isolate, which belongs to a novel species.</title>
        <authorList>
            <person name="Juszczyk A."/>
            <person name="Kowalczyk A."/>
            <person name="Was K."/>
            <person name="Kosowicz W."/>
            <person name="Budzyn A."/>
            <person name="Latowski D."/>
        </authorList>
    </citation>
    <scope>NUCLEOTIDE SEQUENCE</scope>
    <source>
        <strain evidence="3">As8PL</strain>
    </source>
</reference>
<evidence type="ECO:0000313" key="3">
    <source>
        <dbReference type="EMBL" id="XDI37883.1"/>
    </source>
</evidence>
<protein>
    <submittedName>
        <fullName evidence="3">DUF3578 domain-containing protein</fullName>
    </submittedName>
</protein>
<dbReference type="EMBL" id="CP162551">
    <property type="protein sequence ID" value="XDI37883.1"/>
    <property type="molecule type" value="Genomic_DNA"/>
</dbReference>
<evidence type="ECO:0000259" key="2">
    <source>
        <dbReference type="Pfam" id="PF12102"/>
    </source>
</evidence>
<dbReference type="PANTHER" id="PTHR37291">
    <property type="entry name" value="5-METHYLCYTOSINE-SPECIFIC RESTRICTION ENZYME B"/>
    <property type="match status" value="1"/>
</dbReference>
<dbReference type="Gene3D" id="3.30.920.90">
    <property type="match status" value="1"/>
</dbReference>
<gene>
    <name evidence="3" type="ORF">AB3N04_06100</name>
</gene>
<dbReference type="RefSeq" id="WP_368505210.1">
    <property type="nucleotide sequence ID" value="NZ_CP162551.1"/>
</dbReference>
<dbReference type="InterPro" id="IPR052934">
    <property type="entry name" value="Methyl-DNA_Rec/Restrict_Enz"/>
</dbReference>
<dbReference type="GO" id="GO:0005524">
    <property type="term" value="F:ATP binding"/>
    <property type="evidence" value="ECO:0007669"/>
    <property type="project" value="InterPro"/>
</dbReference>
<dbReference type="InterPro" id="IPR011704">
    <property type="entry name" value="ATPase_dyneun-rel_AAA"/>
</dbReference>
<dbReference type="SUPFAM" id="SSF52540">
    <property type="entry name" value="P-loop containing nucleoside triphosphate hydrolases"/>
    <property type="match status" value="1"/>
</dbReference>
<sequence length="847" mass="97259">MLNIIKLILSQKNTIKSILSNDHFKVEPQNEGEIEVFTSDISSFALTHEAILTKFKEFQERRTYYLSKIDNTLSDVFIASFFAYFPFISKVEDSDNATLTFKEFNTDDLPSEQPSKVIVFLEEIIKGTYTPSTLSKDLHQDNNLYRVKTRARQDLRMLGFLDDSHQKVDNLFQQYKDAADKKLFLRNLLLNNEYFNDTLQVLKLLEGEHPREKRKNLLEIAMLIVRNSKGTNLMVASVGTDRIRYLVNWLEYTNLVASDLNPIDYNPYMKEQTTVQTNLYTLFKRIMNEYLTSRQQPFGGHPLGSVVRKEVRGEIEKLPFINEDYSVGGSVGQGNWAVIPWIAIMNKKVTSSTQRGYYIVYLFSEEMDRLYLTLAQGVTETTPAKMAEVKQEIRELIDMDPRVKKDDEIHLGVSKKARAYAESTAAYIEYSANDLPPEEVLVEDLHNMVRYYEEYIALSESSPTIYGKDIENSNQVHEHAALSIPEAVDHIHSYISSKGFYYEREEVINLYLSLKTKPFVILSGISGTGKTMMVRWFAESVGATEKNGRFALIPVRPDWSDGSDLLGYIDIKGEFKEGPLTNVLKQAMSDPTNPYFVLLDEMNLARVEHYFSDLLSVMESKQWRNGVQVTSNVLPVEVAGTEVYLPSNVYLIGTVNMDETTHPFSKKVLDRANTLEFNRVQLDHLAFLKDQQEKAAMVLHNDKFASEYLQLKDLYVKEPELVEEVTSILVRINSILQFNGSHIGYRVRDEVCFYVAYSQSHNLLSFDEAIDNSLLQKILPRLAGSDTRIERALKNLFTIFTNKEVTDTQDVTLSDIQDAKYPKSAEKVLEMLRRLEDDGFTSFWISS</sequence>
<proteinExistence type="predicted"/>
<accession>A0AB39BW91</accession>
<dbReference type="InterPro" id="IPR027417">
    <property type="entry name" value="P-loop_NTPase"/>
</dbReference>
<dbReference type="AlphaFoldDB" id="A0AB39BW91"/>
<evidence type="ECO:0000259" key="1">
    <source>
        <dbReference type="Pfam" id="PF07728"/>
    </source>
</evidence>
<dbReference type="PANTHER" id="PTHR37291:SF1">
    <property type="entry name" value="TYPE IV METHYL-DIRECTED RESTRICTION ENZYME ECOKMCRB SUBUNIT"/>
    <property type="match status" value="1"/>
</dbReference>
<dbReference type="Pfam" id="PF12102">
    <property type="entry name" value="MrcB_N"/>
    <property type="match status" value="1"/>
</dbReference>
<feature type="domain" description="ATPase dynein-related AAA" evidence="1">
    <location>
        <begin position="520"/>
        <end position="671"/>
    </location>
</feature>
<dbReference type="Pfam" id="PF07728">
    <property type="entry name" value="AAA_5"/>
    <property type="match status" value="1"/>
</dbReference>
<name>A0AB39BW91_9BACI</name>
<dbReference type="InterPro" id="IPR021961">
    <property type="entry name" value="McrB_DNA-bd"/>
</dbReference>
<dbReference type="GO" id="GO:0016887">
    <property type="term" value="F:ATP hydrolysis activity"/>
    <property type="evidence" value="ECO:0007669"/>
    <property type="project" value="InterPro"/>
</dbReference>
<organism evidence="3">
    <name type="scientific">Alkalihalophilus sp. As8PL</name>
    <dbReference type="NCBI Taxonomy" id="3237103"/>
    <lineage>
        <taxon>Bacteria</taxon>
        <taxon>Bacillati</taxon>
        <taxon>Bacillota</taxon>
        <taxon>Bacilli</taxon>
        <taxon>Bacillales</taxon>
        <taxon>Bacillaceae</taxon>
        <taxon>Alkalihalophilus</taxon>
    </lineage>
</organism>